<dbReference type="VEuPathDB" id="FungiDB:CC77DRAFT_1062751"/>
<evidence type="ECO:0000256" key="1">
    <source>
        <dbReference type="SAM" id="MobiDB-lite"/>
    </source>
</evidence>
<feature type="compositionally biased region" description="Basic and acidic residues" evidence="1">
    <location>
        <begin position="412"/>
        <end position="435"/>
    </location>
</feature>
<name>A0A4Q4N1X9_ALTAL</name>
<dbReference type="EMBL" id="PDXD01000060">
    <property type="protein sequence ID" value="RYN66148.1"/>
    <property type="molecule type" value="Genomic_DNA"/>
</dbReference>
<feature type="compositionally biased region" description="Low complexity" evidence="1">
    <location>
        <begin position="266"/>
        <end position="283"/>
    </location>
</feature>
<feature type="compositionally biased region" description="Basic residues" evidence="1">
    <location>
        <begin position="251"/>
        <end position="265"/>
    </location>
</feature>
<evidence type="ECO:0008006" key="4">
    <source>
        <dbReference type="Google" id="ProtNLM"/>
    </source>
</evidence>
<organism evidence="2 3">
    <name type="scientific">Alternaria alternata</name>
    <name type="common">Alternaria rot fungus</name>
    <name type="synonym">Torula alternata</name>
    <dbReference type="NCBI Taxonomy" id="5599"/>
    <lineage>
        <taxon>Eukaryota</taxon>
        <taxon>Fungi</taxon>
        <taxon>Dikarya</taxon>
        <taxon>Ascomycota</taxon>
        <taxon>Pezizomycotina</taxon>
        <taxon>Dothideomycetes</taxon>
        <taxon>Pleosporomycetidae</taxon>
        <taxon>Pleosporales</taxon>
        <taxon>Pleosporineae</taxon>
        <taxon>Pleosporaceae</taxon>
        <taxon>Alternaria</taxon>
        <taxon>Alternaria sect. Alternaria</taxon>
        <taxon>Alternaria alternata complex</taxon>
    </lineage>
</organism>
<evidence type="ECO:0000313" key="3">
    <source>
        <dbReference type="Proteomes" id="UP000291422"/>
    </source>
</evidence>
<feature type="region of interest" description="Disordered" evidence="1">
    <location>
        <begin position="239"/>
        <end position="304"/>
    </location>
</feature>
<evidence type="ECO:0000313" key="2">
    <source>
        <dbReference type="EMBL" id="RYN66148.1"/>
    </source>
</evidence>
<proteinExistence type="predicted"/>
<accession>A0A4Q4N1X9</accession>
<protein>
    <recommendedName>
        <fullName evidence="4">Fungal N-terminal domain-containing protein</fullName>
    </recommendedName>
</protein>
<comment type="caution">
    <text evidence="2">The sequence shown here is derived from an EMBL/GenBank/DDBJ whole genome shotgun (WGS) entry which is preliminary data.</text>
</comment>
<reference evidence="3" key="1">
    <citation type="journal article" date="2019" name="bioRxiv">
        <title>Genomics, evolutionary history and diagnostics of the Alternaria alternata species group including apple and Asian pear pathotypes.</title>
        <authorList>
            <person name="Armitage A.D."/>
            <person name="Cockerton H.M."/>
            <person name="Sreenivasaprasad S."/>
            <person name="Woodhall J.W."/>
            <person name="Lane C.R."/>
            <person name="Harrison R.J."/>
            <person name="Clarkson J.P."/>
        </authorList>
    </citation>
    <scope>NUCLEOTIDE SEQUENCE [LARGE SCALE GENOMIC DNA]</scope>
    <source>
        <strain evidence="3">FERA 1177</strain>
    </source>
</reference>
<dbReference type="AlphaFoldDB" id="A0A4Q4N1X9"/>
<feature type="compositionally biased region" description="Low complexity" evidence="1">
    <location>
        <begin position="370"/>
        <end position="384"/>
    </location>
</feature>
<sequence length="482" mass="54527">MAEIAGLVGTAITLCPIVIKLSRQLREAYKSIKYAPDELEALTNEMDIFARVYTDFLRSCTTKGKHRERISSAKKKLVSWTERAIVDYKKLLYKVDALSRDPVYKHKTTDIAFARCKWFFRKSHVGYLRACLNVARQSLVSFTNIHNMGILDEQLARLKAVISHRERQEIQEEFGMTMEEVQEIRDTYEMQQSGLPILIQEAQNKVLAYTNQSQDYGINQQTEQLWEFSDSVNRYVDRVLPADRVGNRPPRPSRRSRAGSGRHRNNSSVTSQTTATVSTTSTQPSHHRNPVPESPPTSPEPSIARNPIIETQPEEEETTSILNLCQKCSGTCINTEAHNTSIRPPTPGPQAYIAHALYKGWDAKDTLIPSRSQSSSTSKRQWGSANAMPASRPRPNSLQRYPPKPSVEPADEERPTLDNDRASSQENQDDPKDEIAGEDVPTEEQATGSKSSIWRGIGAFEGDMPKGLRIRRQRSRSPQDFW</sequence>
<gene>
    <name evidence="2" type="ORF">AA0117_g11920</name>
</gene>
<feature type="region of interest" description="Disordered" evidence="1">
    <location>
        <begin position="368"/>
        <end position="482"/>
    </location>
</feature>
<dbReference type="Proteomes" id="UP000291422">
    <property type="component" value="Unassembled WGS sequence"/>
</dbReference>